<evidence type="ECO:0000313" key="2">
    <source>
        <dbReference type="Proteomes" id="UP000326881"/>
    </source>
</evidence>
<dbReference type="OrthoDB" id="9812459at2"/>
<sequence length="151" mass="16366">MSRERIRAQDWILVCDGSKALLLRNDGDAQDFNLVEVRTTINEGAATHDLGDDRPGRVYGSVSGIRSAVEAPDLHDRAEQAFLAGVAAEVDSDIASGAVKRLLLIAPPRAMGFLRSHLKPASTSAIVAEIAKDFTKMPVPEIESRLRAFNQ</sequence>
<dbReference type="EMBL" id="CP043498">
    <property type="protein sequence ID" value="QFY61095.1"/>
    <property type="molecule type" value="Genomic_DNA"/>
</dbReference>
<accession>A0A5Q0C711</accession>
<dbReference type="KEGG" id="rgr:FZ934_12125"/>
<dbReference type="AlphaFoldDB" id="A0A5Q0C711"/>
<organism evidence="1 2">
    <name type="scientific">Rhizobium grahamii</name>
    <dbReference type="NCBI Taxonomy" id="1120045"/>
    <lineage>
        <taxon>Bacteria</taxon>
        <taxon>Pseudomonadati</taxon>
        <taxon>Pseudomonadota</taxon>
        <taxon>Alphaproteobacteria</taxon>
        <taxon>Hyphomicrobiales</taxon>
        <taxon>Rhizobiaceae</taxon>
        <taxon>Rhizobium/Agrobacterium group</taxon>
        <taxon>Rhizobium</taxon>
    </lineage>
</organism>
<evidence type="ECO:0000313" key="1">
    <source>
        <dbReference type="EMBL" id="QFY61095.1"/>
    </source>
</evidence>
<keyword evidence="2" id="KW-1185">Reference proteome</keyword>
<reference evidence="1 2" key="1">
    <citation type="submission" date="2019-08" db="EMBL/GenBank/DDBJ databases">
        <title>Prosopis cineraria nodule microbiome.</title>
        <authorList>
            <person name="Ali R."/>
            <person name="Chaluvadi S.R."/>
            <person name="Wang X."/>
        </authorList>
    </citation>
    <scope>NUCLEOTIDE SEQUENCE [LARGE SCALE GENOMIC DNA]</scope>
    <source>
        <strain evidence="1 2">BG7</strain>
    </source>
</reference>
<dbReference type="InterPro" id="IPR019291">
    <property type="entry name" value="Host_attachment_protein"/>
</dbReference>
<name>A0A5Q0C711_9HYPH</name>
<proteinExistence type="predicted"/>
<dbReference type="Proteomes" id="UP000326881">
    <property type="component" value="Chromosome"/>
</dbReference>
<gene>
    <name evidence="1" type="ORF">FZ934_12125</name>
</gene>
<protein>
    <submittedName>
        <fullName evidence="1">Host attachment protein</fullName>
    </submittedName>
</protein>
<dbReference type="Pfam" id="PF10116">
    <property type="entry name" value="Host_attach"/>
    <property type="match status" value="1"/>
</dbReference>
<dbReference type="RefSeq" id="WP_153271262.1">
    <property type="nucleotide sequence ID" value="NZ_CP043498.1"/>
</dbReference>